<proteinExistence type="predicted"/>
<name>A0A0S4WWU8_RALSL</name>
<dbReference type="EMBL" id="LN899820">
    <property type="protein sequence ID" value="CUV56004.1"/>
    <property type="molecule type" value="Genomic_DNA"/>
</dbReference>
<evidence type="ECO:0000313" key="2">
    <source>
        <dbReference type="EMBL" id="CUV56004.1"/>
    </source>
</evidence>
<gene>
    <name evidence="3" type="ORF">LH706_23815</name>
    <name evidence="2" type="ORF">RUN215_v1_640009</name>
</gene>
<keyword evidence="3" id="KW-0614">Plasmid</keyword>
<reference evidence="3" key="2">
    <citation type="submission" date="2021-10" db="EMBL/GenBank/DDBJ databases">
        <title>Complete genome sequences of five Ralstonia solancearum strains isolated from sunflower.</title>
        <authorList>
            <person name="She X."/>
            <person name="He Z."/>
        </authorList>
    </citation>
    <scope>NUCLEOTIDE SEQUENCE</scope>
    <source>
        <strain evidence="3">RS638</strain>
        <plasmid evidence="3">p1</plasmid>
    </source>
</reference>
<organism evidence="2">
    <name type="scientific">Ralstonia solanacearum</name>
    <name type="common">Pseudomonas solanacearum</name>
    <dbReference type="NCBI Taxonomy" id="305"/>
    <lineage>
        <taxon>Bacteria</taxon>
        <taxon>Pseudomonadati</taxon>
        <taxon>Pseudomonadota</taxon>
        <taxon>Betaproteobacteria</taxon>
        <taxon>Burkholderiales</taxon>
        <taxon>Burkholderiaceae</taxon>
        <taxon>Ralstonia</taxon>
        <taxon>Ralstonia solanacearum species complex</taxon>
    </lineage>
</organism>
<reference evidence="2" key="1">
    <citation type="submission" date="2015-10" db="EMBL/GenBank/DDBJ databases">
        <authorList>
            <person name="Gilbert D.G."/>
        </authorList>
    </citation>
    <scope>NUCLEOTIDE SEQUENCE</scope>
    <source>
        <strain evidence="2">Phyl III-seqv23</strain>
    </source>
</reference>
<evidence type="ECO:0000313" key="3">
    <source>
        <dbReference type="EMBL" id="UZF17009.1"/>
    </source>
</evidence>
<geneLocation type="plasmid" evidence="3">
    <name>p1</name>
</geneLocation>
<feature type="region of interest" description="Disordered" evidence="1">
    <location>
        <begin position="30"/>
        <end position="50"/>
    </location>
</feature>
<accession>A0A0S4WWU8</accession>
<protein>
    <submittedName>
        <fullName evidence="2">FunZ protein</fullName>
    </submittedName>
</protein>
<dbReference type="AlphaFoldDB" id="A0A0S4WWU8"/>
<sequence>MPPWIGLGKFGGSLWFSEYTLRRLITKPINSNGRRHAGPLDSERQSKPSRATHLKIPTLGVCTSSHHRMKYAIHLNYEKQSSTGLTTMDSNISNKFHWKSLAELRDPFNDAVNYKTRQEKEFFNRIFVRTDDLFDCIKPSIYYLIGEKGSGKTAYASYLSNNEVQNNRCHLSTMTESQYKRFIALKRQGKLEYSDYSSIWRPMLLNLMAQMLVKKSKDIFSRITGKFSAVESEINSFNKDSLNPEIEVAFEMIREGNDAIAVGNDKLGKISTEAKSKSTDKLEQIKHHLLGMVFRTHSVELSHQSGADA</sequence>
<evidence type="ECO:0000256" key="1">
    <source>
        <dbReference type="SAM" id="MobiDB-lite"/>
    </source>
</evidence>
<dbReference type="EMBL" id="CP085044">
    <property type="protein sequence ID" value="UZF17009.1"/>
    <property type="molecule type" value="Genomic_DNA"/>
</dbReference>